<reference evidence="1 2" key="1">
    <citation type="submission" date="2017-09" db="EMBL/GenBank/DDBJ databases">
        <authorList>
            <person name="Ehlers B."/>
            <person name="Leendertz F.H."/>
        </authorList>
    </citation>
    <scope>NUCLEOTIDE SEQUENCE [LARGE SCALE GENOMIC DNA]</scope>
    <source>
        <strain evidence="1 2">DSM 18289</strain>
    </source>
</reference>
<dbReference type="RefSeq" id="WP_097155839.1">
    <property type="nucleotide sequence ID" value="NZ_OBEL01000008.1"/>
</dbReference>
<dbReference type="AlphaFoldDB" id="A0A285PIB3"/>
<dbReference type="Proteomes" id="UP000219439">
    <property type="component" value="Unassembled WGS sequence"/>
</dbReference>
<gene>
    <name evidence="1" type="ORF">SAMN06265368_4585</name>
</gene>
<dbReference type="InterPro" id="IPR047128">
    <property type="entry name" value="PhyH"/>
</dbReference>
<protein>
    <submittedName>
        <fullName evidence="1">Ectoine hydroxylase-related dioxygenase, phytanoyl-CoA dioxygenase (PhyH) family</fullName>
    </submittedName>
</protein>
<dbReference type="GO" id="GO:0048244">
    <property type="term" value="F:phytanoyl-CoA dioxygenase activity"/>
    <property type="evidence" value="ECO:0007669"/>
    <property type="project" value="InterPro"/>
</dbReference>
<dbReference type="EMBL" id="OBEL01000008">
    <property type="protein sequence ID" value="SNZ21464.1"/>
    <property type="molecule type" value="Genomic_DNA"/>
</dbReference>
<keyword evidence="2" id="KW-1185">Reference proteome</keyword>
<organism evidence="1 2">
    <name type="scientific">Cohaesibacter gelatinilyticus</name>
    <dbReference type="NCBI Taxonomy" id="372072"/>
    <lineage>
        <taxon>Bacteria</taxon>
        <taxon>Pseudomonadati</taxon>
        <taxon>Pseudomonadota</taxon>
        <taxon>Alphaproteobacteria</taxon>
        <taxon>Hyphomicrobiales</taxon>
        <taxon>Cohaesibacteraceae</taxon>
    </lineage>
</organism>
<proteinExistence type="predicted"/>
<dbReference type="Gene3D" id="2.60.120.620">
    <property type="entry name" value="q2cbj1_9rhob like domain"/>
    <property type="match status" value="1"/>
</dbReference>
<evidence type="ECO:0000313" key="1">
    <source>
        <dbReference type="EMBL" id="SNZ21464.1"/>
    </source>
</evidence>
<dbReference type="InterPro" id="IPR008775">
    <property type="entry name" value="Phytyl_CoA_dOase-like"/>
</dbReference>
<name>A0A285PIB3_9HYPH</name>
<accession>A0A285PIB3</accession>
<dbReference type="GO" id="GO:0001561">
    <property type="term" value="P:fatty acid alpha-oxidation"/>
    <property type="evidence" value="ECO:0007669"/>
    <property type="project" value="InterPro"/>
</dbReference>
<evidence type="ECO:0000313" key="2">
    <source>
        <dbReference type="Proteomes" id="UP000219439"/>
    </source>
</evidence>
<dbReference type="PANTHER" id="PTHR21308:SF8">
    <property type="entry name" value="PHYTANOYL-COA DIOXYGENASE FAMILY PROTEIN (AFU_ORTHOLOGUE AFUA_2G09620)"/>
    <property type="match status" value="1"/>
</dbReference>
<keyword evidence="1" id="KW-0560">Oxidoreductase</keyword>
<sequence length="391" mass="42678">MSMQSNPPYFFADDCQLDDLKALTEQSLEADQAPTASAIEKNIPIYQADTIAPILQDPAKRLSLMAEWANILRFSAGVIVVKGAGTDLKAIDQATKAYEQIIAQEKEESGSKADHFAAAGSNDRIWNSLQKLCLAEPDVFARYFANPAIHSVCEAWLGPNYQMSAQVNLVHPGGSAQEAHRDYHLGFQTAEISSYYPAHVHDLSPVLTLQGALAHVDMPVESGPTKLLPFSQAYRAGYAAWRRGDFRAYFEEKYVQLPLEKGDAVFFNPALLHAAGANGSADIHRFVNLFQVSSAFGRAMESIDRLAMSKALYPALLDLKAKQTLSDEQIVASVACCAEGYSFPTNLDRDPPIGGLAPKTQQQLMLEALDAGMPVEQFEAALDAQANRQLP</sequence>
<dbReference type="OrthoDB" id="3562306at2"/>
<keyword evidence="1" id="KW-0223">Dioxygenase</keyword>
<dbReference type="PANTHER" id="PTHR21308">
    <property type="entry name" value="PHYTANOYL-COA ALPHA-HYDROXYLASE"/>
    <property type="match status" value="1"/>
</dbReference>
<dbReference type="SUPFAM" id="SSF51197">
    <property type="entry name" value="Clavaminate synthase-like"/>
    <property type="match status" value="1"/>
</dbReference>
<dbReference type="Pfam" id="PF05721">
    <property type="entry name" value="PhyH"/>
    <property type="match status" value="1"/>
</dbReference>